<comment type="caution">
    <text evidence="2">The sequence shown here is derived from an EMBL/GenBank/DDBJ whole genome shotgun (WGS) entry which is preliminary data.</text>
</comment>
<dbReference type="RefSeq" id="WP_155050922.1">
    <property type="nucleotide sequence ID" value="NZ_BAAAIB010000001.1"/>
</dbReference>
<evidence type="ECO:0000313" key="3">
    <source>
        <dbReference type="Proteomes" id="UP000433071"/>
    </source>
</evidence>
<sequence length="147" mass="14855">MRAARTALVGVGLGLAAFGGFLVLTEIAPSRWLGIAVWVGAAILLHDGVVAPVVVAIGLGAARVRGRVGDRGVTIAQGALVVGAILTAITVPALVASTLGNPNPTILVGSYGIALAVIWAVLLVVAAIALRVSRTRLLRAERAARTK</sequence>
<feature type="transmembrane region" description="Helical" evidence="1">
    <location>
        <begin position="108"/>
        <end position="130"/>
    </location>
</feature>
<evidence type="ECO:0000256" key="1">
    <source>
        <dbReference type="SAM" id="Phobius"/>
    </source>
</evidence>
<dbReference type="EMBL" id="WMLB01000017">
    <property type="protein sequence ID" value="MTH67823.1"/>
    <property type="molecule type" value="Genomic_DNA"/>
</dbReference>
<reference evidence="2 3" key="1">
    <citation type="submission" date="2019-11" db="EMBL/GenBank/DDBJ databases">
        <title>Agromyces kandeliae sp. nov., isolated from mangrove soil.</title>
        <authorList>
            <person name="Wang R."/>
        </authorList>
    </citation>
    <scope>NUCLEOTIDE SEQUENCE [LARGE SCALE GENOMIC DNA]</scope>
    <source>
        <strain evidence="2 3">JCM 11433</strain>
    </source>
</reference>
<dbReference type="Proteomes" id="UP000433071">
    <property type="component" value="Unassembled WGS sequence"/>
</dbReference>
<gene>
    <name evidence="2" type="ORF">GJ743_05485</name>
</gene>
<name>A0A6I3MBG2_9MICO</name>
<keyword evidence="3" id="KW-1185">Reference proteome</keyword>
<protein>
    <submittedName>
        <fullName evidence="2">Uncharacterized protein</fullName>
    </submittedName>
</protein>
<accession>A0A6I3MBG2</accession>
<dbReference type="AlphaFoldDB" id="A0A6I3MBG2"/>
<feature type="transmembrane region" description="Helical" evidence="1">
    <location>
        <begin position="73"/>
        <end position="96"/>
    </location>
</feature>
<keyword evidence="1" id="KW-0472">Membrane</keyword>
<feature type="transmembrane region" description="Helical" evidence="1">
    <location>
        <begin position="35"/>
        <end position="61"/>
    </location>
</feature>
<evidence type="ECO:0000313" key="2">
    <source>
        <dbReference type="EMBL" id="MTH67823.1"/>
    </source>
</evidence>
<dbReference type="OrthoDB" id="4950602at2"/>
<keyword evidence="1" id="KW-1133">Transmembrane helix</keyword>
<proteinExistence type="predicted"/>
<keyword evidence="1" id="KW-0812">Transmembrane</keyword>
<organism evidence="2 3">
    <name type="scientific">Agromyces bracchium</name>
    <dbReference type="NCBI Taxonomy" id="88376"/>
    <lineage>
        <taxon>Bacteria</taxon>
        <taxon>Bacillati</taxon>
        <taxon>Actinomycetota</taxon>
        <taxon>Actinomycetes</taxon>
        <taxon>Micrococcales</taxon>
        <taxon>Microbacteriaceae</taxon>
        <taxon>Agromyces</taxon>
    </lineage>
</organism>